<dbReference type="SUPFAM" id="SSF143422">
    <property type="entry name" value="Transposase IS200-like"/>
    <property type="match status" value="1"/>
</dbReference>
<dbReference type="GO" id="GO:0006313">
    <property type="term" value="P:DNA transposition"/>
    <property type="evidence" value="ECO:0007669"/>
    <property type="project" value="InterPro"/>
</dbReference>
<dbReference type="EMBL" id="CP036268">
    <property type="protein sequence ID" value="QDT37715.1"/>
    <property type="molecule type" value="Genomic_DNA"/>
</dbReference>
<sequence length="151" mass="17140">MPRRRTSNTPGHAHELTFSCFRRLPLLSRERNCSWLAESIDAARERLRFHLRAYVFMLEHVHLIVKPSAPDYDMGSIRTAIKSPVSKRAVDWLDKRRGRLADVQEAIERPDAGASRLRHPAKCSKKDVDVQPGGHDAANCNCEPFAQTPCP</sequence>
<dbReference type="KEGG" id="svp:Pan189_20970"/>
<protein>
    <recommendedName>
        <fullName evidence="3">Transposase IS200 like protein</fullName>
    </recommendedName>
</protein>
<evidence type="ECO:0000313" key="1">
    <source>
        <dbReference type="EMBL" id="QDT37715.1"/>
    </source>
</evidence>
<accession>A0A517R1D6</accession>
<dbReference type="Proteomes" id="UP000317318">
    <property type="component" value="Chromosome"/>
</dbReference>
<dbReference type="OrthoDB" id="9794403at2"/>
<reference evidence="1 2" key="1">
    <citation type="submission" date="2019-02" db="EMBL/GenBank/DDBJ databases">
        <title>Deep-cultivation of Planctomycetes and their phenomic and genomic characterization uncovers novel biology.</title>
        <authorList>
            <person name="Wiegand S."/>
            <person name="Jogler M."/>
            <person name="Boedeker C."/>
            <person name="Pinto D."/>
            <person name="Vollmers J."/>
            <person name="Rivas-Marin E."/>
            <person name="Kohn T."/>
            <person name="Peeters S.H."/>
            <person name="Heuer A."/>
            <person name="Rast P."/>
            <person name="Oberbeckmann S."/>
            <person name="Bunk B."/>
            <person name="Jeske O."/>
            <person name="Meyerdierks A."/>
            <person name="Storesund J.E."/>
            <person name="Kallscheuer N."/>
            <person name="Luecker S."/>
            <person name="Lage O.M."/>
            <person name="Pohl T."/>
            <person name="Merkel B.J."/>
            <person name="Hornburger P."/>
            <person name="Mueller R.-W."/>
            <person name="Bruemmer F."/>
            <person name="Labrenz M."/>
            <person name="Spormann A.M."/>
            <person name="Op den Camp H."/>
            <person name="Overmann J."/>
            <person name="Amann R."/>
            <person name="Jetten M.S.M."/>
            <person name="Mascher T."/>
            <person name="Medema M.H."/>
            <person name="Devos D.P."/>
            <person name="Kaster A.-K."/>
            <person name="Ovreas L."/>
            <person name="Rohde M."/>
            <person name="Galperin M.Y."/>
            <person name="Jogler C."/>
        </authorList>
    </citation>
    <scope>NUCLEOTIDE SEQUENCE [LARGE SCALE GENOMIC DNA]</scope>
    <source>
        <strain evidence="1 2">Pan189</strain>
    </source>
</reference>
<dbReference type="AlphaFoldDB" id="A0A517R1D6"/>
<dbReference type="GO" id="GO:0004803">
    <property type="term" value="F:transposase activity"/>
    <property type="evidence" value="ECO:0007669"/>
    <property type="project" value="InterPro"/>
</dbReference>
<keyword evidence="2" id="KW-1185">Reference proteome</keyword>
<evidence type="ECO:0008006" key="3">
    <source>
        <dbReference type="Google" id="ProtNLM"/>
    </source>
</evidence>
<evidence type="ECO:0000313" key="2">
    <source>
        <dbReference type="Proteomes" id="UP000317318"/>
    </source>
</evidence>
<organism evidence="1 2">
    <name type="scientific">Stratiformator vulcanicus</name>
    <dbReference type="NCBI Taxonomy" id="2527980"/>
    <lineage>
        <taxon>Bacteria</taxon>
        <taxon>Pseudomonadati</taxon>
        <taxon>Planctomycetota</taxon>
        <taxon>Planctomycetia</taxon>
        <taxon>Planctomycetales</taxon>
        <taxon>Planctomycetaceae</taxon>
        <taxon>Stratiformator</taxon>
    </lineage>
</organism>
<name>A0A517R1D6_9PLAN</name>
<dbReference type="GO" id="GO:0003677">
    <property type="term" value="F:DNA binding"/>
    <property type="evidence" value="ECO:0007669"/>
    <property type="project" value="InterPro"/>
</dbReference>
<dbReference type="RefSeq" id="WP_145363807.1">
    <property type="nucleotide sequence ID" value="NZ_CP036268.1"/>
</dbReference>
<dbReference type="Gene3D" id="3.30.70.1290">
    <property type="entry name" value="Transposase IS200-like"/>
    <property type="match status" value="1"/>
</dbReference>
<gene>
    <name evidence="1" type="ORF">Pan189_20970</name>
</gene>
<proteinExistence type="predicted"/>
<dbReference type="InterPro" id="IPR036515">
    <property type="entry name" value="Transposase_17_sf"/>
</dbReference>